<dbReference type="EMBL" id="JAWDEY010000011">
    <property type="protein sequence ID" value="KAK6589648.1"/>
    <property type="molecule type" value="Genomic_DNA"/>
</dbReference>
<evidence type="ECO:0000256" key="1">
    <source>
        <dbReference type="SAM" id="Coils"/>
    </source>
</evidence>
<proteinExistence type="predicted"/>
<feature type="transmembrane region" description="Helical" evidence="2">
    <location>
        <begin position="108"/>
        <end position="131"/>
    </location>
</feature>
<keyword evidence="2" id="KW-0812">Transmembrane</keyword>
<keyword evidence="1" id="KW-0175">Coiled coil</keyword>
<sequence>MMGANQDALMSEMSVLRQKVAQLEQENHELRSNYQSLLNSSNKNNETSNPITILVPGRPPENVISEGGNVVASAEIRDPQHVSNIVVCSRRPIFSSECGGMLLKLVKWYLITCIIIFILFFILSVVFFVVFNRSSLL</sequence>
<comment type="caution">
    <text evidence="3">The sequence shown here is derived from an EMBL/GenBank/DDBJ whole genome shotgun (WGS) entry which is preliminary data.</text>
</comment>
<reference evidence="3 4" key="1">
    <citation type="submission" date="2023-10" db="EMBL/GenBank/DDBJ databases">
        <title>Comparative genomics analysis reveals potential genetic determinants of host preference in Cryptosporidium xiaoi.</title>
        <authorList>
            <person name="Xiao L."/>
            <person name="Li J."/>
        </authorList>
    </citation>
    <scope>NUCLEOTIDE SEQUENCE [LARGE SCALE GENOMIC DNA]</scope>
    <source>
        <strain evidence="3 4">52996</strain>
    </source>
</reference>
<accession>A0AAV9XYT5</accession>
<evidence type="ECO:0000256" key="2">
    <source>
        <dbReference type="SAM" id="Phobius"/>
    </source>
</evidence>
<evidence type="ECO:0000313" key="3">
    <source>
        <dbReference type="EMBL" id="KAK6589648.1"/>
    </source>
</evidence>
<dbReference type="Proteomes" id="UP001311799">
    <property type="component" value="Unassembled WGS sequence"/>
</dbReference>
<name>A0AAV9XYT5_9CRYT</name>
<gene>
    <name evidence="3" type="ORF">RS030_128</name>
</gene>
<protein>
    <submittedName>
        <fullName evidence="3">Uncharacterized protein</fullName>
    </submittedName>
</protein>
<organism evidence="3 4">
    <name type="scientific">Cryptosporidium xiaoi</name>
    <dbReference type="NCBI Taxonomy" id="659607"/>
    <lineage>
        <taxon>Eukaryota</taxon>
        <taxon>Sar</taxon>
        <taxon>Alveolata</taxon>
        <taxon>Apicomplexa</taxon>
        <taxon>Conoidasida</taxon>
        <taxon>Coccidia</taxon>
        <taxon>Eucoccidiorida</taxon>
        <taxon>Eimeriorina</taxon>
        <taxon>Cryptosporidiidae</taxon>
        <taxon>Cryptosporidium</taxon>
    </lineage>
</organism>
<feature type="coiled-coil region" evidence="1">
    <location>
        <begin position="6"/>
        <end position="40"/>
    </location>
</feature>
<keyword evidence="4" id="KW-1185">Reference proteome</keyword>
<keyword evidence="2" id="KW-0472">Membrane</keyword>
<evidence type="ECO:0000313" key="4">
    <source>
        <dbReference type="Proteomes" id="UP001311799"/>
    </source>
</evidence>
<dbReference type="AlphaFoldDB" id="A0AAV9XYT5"/>
<keyword evidence="2" id="KW-1133">Transmembrane helix</keyword>